<dbReference type="PANTHER" id="PTHR13029:SF18">
    <property type="entry name" value="MYELIN REGULATORY FACTOR HOMOLOG 1"/>
    <property type="match status" value="1"/>
</dbReference>
<evidence type="ECO:0000313" key="5">
    <source>
        <dbReference type="Proteomes" id="UP000184120"/>
    </source>
</evidence>
<name>A0A1M6SLC5_9FLAO</name>
<reference evidence="5" key="1">
    <citation type="submission" date="2016-11" db="EMBL/GenBank/DDBJ databases">
        <authorList>
            <person name="Varghese N."/>
            <person name="Submissions S."/>
        </authorList>
    </citation>
    <scope>NUCLEOTIDE SEQUENCE [LARGE SCALE GENOMIC DNA]</scope>
    <source>
        <strain evidence="5">DSM 27989</strain>
    </source>
</reference>
<dbReference type="OrthoDB" id="1405942at2"/>
<dbReference type="PROSITE" id="PS51688">
    <property type="entry name" value="ICA"/>
    <property type="match status" value="1"/>
</dbReference>
<feature type="coiled-coil region" evidence="1">
    <location>
        <begin position="548"/>
        <end position="575"/>
    </location>
</feature>
<dbReference type="RefSeq" id="WP_083580255.1">
    <property type="nucleotide sequence ID" value="NZ_BMFL01000018.1"/>
</dbReference>
<proteinExistence type="predicted"/>
<dbReference type="InterPro" id="IPR036388">
    <property type="entry name" value="WH-like_DNA-bd_sf"/>
</dbReference>
<dbReference type="EMBL" id="FRBH01000001">
    <property type="protein sequence ID" value="SHK45457.1"/>
    <property type="molecule type" value="Genomic_DNA"/>
</dbReference>
<protein>
    <submittedName>
        <fullName evidence="4">Chaperone of endosialidase</fullName>
    </submittedName>
</protein>
<feature type="chain" id="PRO_5012002775" evidence="2">
    <location>
        <begin position="23"/>
        <end position="578"/>
    </location>
</feature>
<gene>
    <name evidence="4" type="ORF">SAMN05443634_10128</name>
</gene>
<keyword evidence="1" id="KW-0175">Coiled coil</keyword>
<dbReference type="PANTHER" id="PTHR13029">
    <property type="match status" value="1"/>
</dbReference>
<dbReference type="InterPro" id="IPR051577">
    <property type="entry name" value="MRF-like"/>
</dbReference>
<accession>A0A1M6SLC5</accession>
<sequence>MNKSTFRLFVLSNMILSGIVFSQVGINTATPQATLDILSTGSTAATKSMRISNSDNTETVTVTDQGRVGINRTAPAGQLHVSTTGPNGIISERANTNPNSPPYINFRRNRSSDLSTNEAAAVNDILGAITFSGNTGNGYQGDPIHTNSSIQSIAAENFSTTNQGSLLKFTTVAAGTITSNVGMTITDRSRVGIGTETPNGQLHISTNSPEGIISERWSIDNAPPYLILKKNKASTARENGAVAANDALGALVFSGNTGDGYSGDVRNSNSSILVSAVENFRETAKGSLMEFRTVPRGSVINALRMTITDQGRIGVGTGTPAGQFHINTTAANGIISERSNNGPTNPPYISLRRNKSSDTNVHGAVTTNDILGAITFVGNTGSGYQGDPIQSNSSIQSIAAETFTTSAQGSSLRFHTVPLGTIVTQARMIISSEGLIGMGRAAETNRLEINGEASKTTAGAFLANSDSRLKKDIQPISGEDALSKLTKLEGVTYYWNDDKTGTERPKEKQIGFIAQNIQQVFPEKVTTDKQGYLQTAYGDYDAIFVESIKALNEKIKVIEAELNALKKENTYLRDERKK</sequence>
<keyword evidence="2" id="KW-0732">Signal</keyword>
<dbReference type="Pfam" id="PF13884">
    <property type="entry name" value="Peptidase_S74"/>
    <property type="match status" value="1"/>
</dbReference>
<dbReference type="GO" id="GO:0043565">
    <property type="term" value="F:sequence-specific DNA binding"/>
    <property type="evidence" value="ECO:0007669"/>
    <property type="project" value="TreeGrafter"/>
</dbReference>
<dbReference type="GO" id="GO:0003700">
    <property type="term" value="F:DNA-binding transcription factor activity"/>
    <property type="evidence" value="ECO:0007669"/>
    <property type="project" value="TreeGrafter"/>
</dbReference>
<organism evidence="4 5">
    <name type="scientific">Chishuiella changwenlii</name>
    <dbReference type="NCBI Taxonomy" id="1434701"/>
    <lineage>
        <taxon>Bacteria</taxon>
        <taxon>Pseudomonadati</taxon>
        <taxon>Bacteroidota</taxon>
        <taxon>Flavobacteriia</taxon>
        <taxon>Flavobacteriales</taxon>
        <taxon>Weeksellaceae</taxon>
        <taxon>Chishuiella</taxon>
    </lineage>
</organism>
<evidence type="ECO:0000259" key="3">
    <source>
        <dbReference type="PROSITE" id="PS51688"/>
    </source>
</evidence>
<dbReference type="GO" id="GO:0016540">
    <property type="term" value="P:protein autoprocessing"/>
    <property type="evidence" value="ECO:0007669"/>
    <property type="project" value="TreeGrafter"/>
</dbReference>
<dbReference type="AlphaFoldDB" id="A0A1M6SLC5"/>
<evidence type="ECO:0000256" key="1">
    <source>
        <dbReference type="SAM" id="Coils"/>
    </source>
</evidence>
<evidence type="ECO:0000256" key="2">
    <source>
        <dbReference type="SAM" id="SignalP"/>
    </source>
</evidence>
<dbReference type="STRING" id="1434701.SAMN05443634_10128"/>
<dbReference type="GO" id="GO:0045893">
    <property type="term" value="P:positive regulation of DNA-templated transcription"/>
    <property type="evidence" value="ECO:0007669"/>
    <property type="project" value="TreeGrafter"/>
</dbReference>
<feature type="domain" description="Peptidase S74" evidence="3">
    <location>
        <begin position="465"/>
        <end position="562"/>
    </location>
</feature>
<dbReference type="Gene3D" id="1.10.10.10">
    <property type="entry name" value="Winged helix-like DNA-binding domain superfamily/Winged helix DNA-binding domain"/>
    <property type="match status" value="1"/>
</dbReference>
<dbReference type="Proteomes" id="UP000184120">
    <property type="component" value="Unassembled WGS sequence"/>
</dbReference>
<feature type="signal peptide" evidence="2">
    <location>
        <begin position="1"/>
        <end position="22"/>
    </location>
</feature>
<evidence type="ECO:0000313" key="4">
    <source>
        <dbReference type="EMBL" id="SHK45457.1"/>
    </source>
</evidence>
<dbReference type="InterPro" id="IPR030392">
    <property type="entry name" value="S74_ICA"/>
</dbReference>